<dbReference type="Pfam" id="PF07993">
    <property type="entry name" value="NAD_binding_4"/>
    <property type="match status" value="1"/>
</dbReference>
<evidence type="ECO:0000256" key="4">
    <source>
        <dbReference type="ARBA" id="ARBA00022598"/>
    </source>
</evidence>
<protein>
    <submittedName>
        <fullName evidence="6">AMP-binding protein</fullName>
    </submittedName>
</protein>
<dbReference type="SUPFAM" id="SSF52777">
    <property type="entry name" value="CoA-dependent acyltransferases"/>
    <property type="match status" value="2"/>
</dbReference>
<dbReference type="SUPFAM" id="SSF51735">
    <property type="entry name" value="NAD(P)-binding Rossmann-fold domains"/>
    <property type="match status" value="1"/>
</dbReference>
<dbReference type="InterPro" id="IPR023213">
    <property type="entry name" value="CAT-like_dom_sf"/>
</dbReference>
<dbReference type="InterPro" id="IPR001242">
    <property type="entry name" value="Condensation_dom"/>
</dbReference>
<evidence type="ECO:0000313" key="6">
    <source>
        <dbReference type="EMBL" id="MBE5038791.1"/>
    </source>
</evidence>
<sequence>MDPVKIIDFLKHYFGKENIPTKTFSQQTWLDLNIDSLALTFMICSIEKEFNITVDMKTALECPNIGAFVFCIINSKKTYPNITDTLSSTIDTYPLTPQQIAIYVASIKSKNPCLYNIPLRIALPQNINYQKLRDGLSSLIAHHPELCVKVDTSHIVQPQMISYDFPIAVQELGDTEISSFFHPFNLSQGPLARFGLTNNYLLIDIHHILVDGRSIYLLMKELNAFLLGTPYSFSQISYSNYAKKLYDDRSNNNFQEANSYFQTVLAHGNSVRLLDFNNKQHLPGLSLFFNHVINKSLLQTIKSSFELSNTMLYFLVFCIVLIRYSHQDHLLSSITLMNRSGIFMNTIGMFVNTLPICIPSTDNLLQFIQEIKSSILNLFKYQNTPLYDALHNSNITSNQINTSFIYQGSGYYTFEINGSFCKNEWVELNSSKFDLTFEITETNTGYLLRIEYSPDLVSFETINLMQKSYRRIFNQLLTCKKVSEIEIFPTTPKQVYCSVPTQIHSLKCVHQLYSEFARGNHKTALIFRNMTFSYDQLEQYSNSLAAFLQNQYSVKSGDIVPIITNRCWEIIPAILAAMKIGAAYLLIDYTCPLLRKKQILDDINVKIILMKDASIPTEYNYLNLSDTSIWSYNKAPIIATNPDFLCYVVYTSGTTGKPKGIKISHRNLSNYCSSKTGSIFSKCFSNSIKSIVSVTNYAFDIFITESVFALLHQIVIYMTSDEEVNNPIALSNLVKQHHIESIQTTPSKMLLYCGNHENLSFLSCFKAIILGGEPFNTSLLKLIRSHSEAKVFNVYGPAETTVWVTCKELSNHEDISKISIGKPLYGTDIFIVSPENEICPFGIPGEICIEGANVGEGYIGTNFDSKSSFEILSTVPKRTIYHTGDIGYIDTSGDIFFLGRNDSQIKLNGQRVELKEIEQCLCSISPITNAVVIVKEHLGKQILIAYYVSQTVLNSNFLKRTLQKKLMNYMLPSYYIHLDSLPLSANGKLDINSLPDCLSLSSNNSRSIARSEIVHDLHSIVYQIVCNCIKANELNTDENIFDKGADSLSLFDLVASLSSVGLFIDIQSILDHPSVNGIISTLQNKFSKPIFTATPNKKYDFLLKNQVGGTVSIPIKSILITGVTGFLGAHILYELIHSSVQRIFCIVRPLENICAEIRLLNILQYYFPHSNFTAIPEKITILTGDITNYNLINILPSHVDFVIHCAATVNHFGSFGSYQSINIDSTKRLLHYAKQVDAVFVYISSISISGNSSLRFSNSDLPPFDETCFANGQMLDNNYVLSKYYCEKAILDSIQDGCKVKIIRIGNLTNRYNDLCFQPNYQTNAFLCRLRAMTELHYIPESWLNKTIDFSPVDEVSKAIVKICFHYEPDFYIYHVFPNPSITYNQLIDVLSSFSISVIPVPMNTFKEKLFNAFSNRKGKLIKYFVGIMDSDGNFQISNAITVSNKRTLQFLKKIQYKWSLLDEQYLADYISYFKKLNLF</sequence>
<dbReference type="InterPro" id="IPR045851">
    <property type="entry name" value="AMP-bd_C_sf"/>
</dbReference>
<reference evidence="6 7" key="1">
    <citation type="submission" date="2020-10" db="EMBL/GenBank/DDBJ databases">
        <title>ChiBAC.</title>
        <authorList>
            <person name="Zenner C."/>
            <person name="Hitch T.C.A."/>
            <person name="Clavel T."/>
        </authorList>
    </citation>
    <scope>NUCLEOTIDE SEQUENCE [LARGE SCALE GENOMIC DNA]</scope>
    <source>
        <strain evidence="6 7">DSM 109015</strain>
    </source>
</reference>
<keyword evidence="3" id="KW-0597">Phosphoprotein</keyword>
<dbReference type="Proteomes" id="UP000768567">
    <property type="component" value="Unassembled WGS sequence"/>
</dbReference>
<dbReference type="RefSeq" id="WP_193503292.1">
    <property type="nucleotide sequence ID" value="NZ_JADCKC010000004.1"/>
</dbReference>
<comment type="cofactor">
    <cofactor evidence="1">
        <name>pantetheine 4'-phosphate</name>
        <dbReference type="ChEBI" id="CHEBI:47942"/>
    </cofactor>
</comment>
<dbReference type="InterPro" id="IPR025110">
    <property type="entry name" value="AMP-bd_C"/>
</dbReference>
<evidence type="ECO:0000313" key="7">
    <source>
        <dbReference type="Proteomes" id="UP000768567"/>
    </source>
</evidence>
<dbReference type="Gene3D" id="1.10.1200.10">
    <property type="entry name" value="ACP-like"/>
    <property type="match status" value="1"/>
</dbReference>
<dbReference type="Pfam" id="PF00501">
    <property type="entry name" value="AMP-binding"/>
    <property type="match status" value="1"/>
</dbReference>
<evidence type="ECO:0000259" key="5">
    <source>
        <dbReference type="PROSITE" id="PS50075"/>
    </source>
</evidence>
<feature type="domain" description="Carrier" evidence="5">
    <location>
        <begin position="1012"/>
        <end position="1086"/>
    </location>
</feature>
<dbReference type="Gene3D" id="3.30.300.30">
    <property type="match status" value="1"/>
</dbReference>
<keyword evidence="2" id="KW-0596">Phosphopantetheine</keyword>
<dbReference type="Gene3D" id="3.30.559.10">
    <property type="entry name" value="Chloramphenicol acetyltransferase-like domain"/>
    <property type="match status" value="1"/>
</dbReference>
<dbReference type="PROSITE" id="PS00455">
    <property type="entry name" value="AMP_BINDING"/>
    <property type="match status" value="1"/>
</dbReference>
<dbReference type="PANTHER" id="PTHR45527">
    <property type="entry name" value="NONRIBOSOMAL PEPTIDE SYNTHETASE"/>
    <property type="match status" value="1"/>
</dbReference>
<dbReference type="InterPro" id="IPR036736">
    <property type="entry name" value="ACP-like_sf"/>
</dbReference>
<dbReference type="Gene3D" id="3.40.50.720">
    <property type="entry name" value="NAD(P)-binding Rossmann-like Domain"/>
    <property type="match status" value="1"/>
</dbReference>
<dbReference type="InterPro" id="IPR042099">
    <property type="entry name" value="ANL_N_sf"/>
</dbReference>
<dbReference type="SUPFAM" id="SSF47336">
    <property type="entry name" value="ACP-like"/>
    <property type="match status" value="2"/>
</dbReference>
<dbReference type="InterPro" id="IPR020845">
    <property type="entry name" value="AMP-binding_CS"/>
</dbReference>
<evidence type="ECO:0000256" key="1">
    <source>
        <dbReference type="ARBA" id="ARBA00001957"/>
    </source>
</evidence>
<dbReference type="Pfam" id="PF13193">
    <property type="entry name" value="AMP-binding_C"/>
    <property type="match status" value="1"/>
</dbReference>
<evidence type="ECO:0000256" key="3">
    <source>
        <dbReference type="ARBA" id="ARBA00022553"/>
    </source>
</evidence>
<accession>A0ABR9R6N6</accession>
<evidence type="ECO:0000256" key="2">
    <source>
        <dbReference type="ARBA" id="ARBA00022450"/>
    </source>
</evidence>
<dbReference type="PROSITE" id="PS50075">
    <property type="entry name" value="CARRIER"/>
    <property type="match status" value="1"/>
</dbReference>
<dbReference type="Gene3D" id="3.40.50.12780">
    <property type="entry name" value="N-terminal domain of ligase-like"/>
    <property type="match status" value="1"/>
</dbReference>
<gene>
    <name evidence="6" type="ORF">INF35_13435</name>
</gene>
<organism evidence="6 7">
    <name type="scientific">Gemmiger gallinarum</name>
    <dbReference type="NCBI Taxonomy" id="2779354"/>
    <lineage>
        <taxon>Bacteria</taxon>
        <taxon>Bacillati</taxon>
        <taxon>Bacillota</taxon>
        <taxon>Clostridia</taxon>
        <taxon>Eubacteriales</taxon>
        <taxon>Gemmiger</taxon>
    </lineage>
</organism>
<dbReference type="Pfam" id="PF00668">
    <property type="entry name" value="Condensation"/>
    <property type="match status" value="1"/>
</dbReference>
<keyword evidence="7" id="KW-1185">Reference proteome</keyword>
<dbReference type="InterPro" id="IPR036291">
    <property type="entry name" value="NAD(P)-bd_dom_sf"/>
</dbReference>
<dbReference type="Gene3D" id="3.30.559.30">
    <property type="entry name" value="Nonribosomal peptide synthetase, condensation domain"/>
    <property type="match status" value="1"/>
</dbReference>
<dbReference type="Pfam" id="PF00550">
    <property type="entry name" value="PP-binding"/>
    <property type="match status" value="2"/>
</dbReference>
<dbReference type="EMBL" id="JADCKC010000004">
    <property type="protein sequence ID" value="MBE5038791.1"/>
    <property type="molecule type" value="Genomic_DNA"/>
</dbReference>
<name>A0ABR9R6N6_9FIRM</name>
<dbReference type="PANTHER" id="PTHR45527:SF1">
    <property type="entry name" value="FATTY ACID SYNTHASE"/>
    <property type="match status" value="1"/>
</dbReference>
<dbReference type="CDD" id="cd05930">
    <property type="entry name" value="A_NRPS"/>
    <property type="match status" value="1"/>
</dbReference>
<keyword evidence="4" id="KW-0436">Ligase</keyword>
<proteinExistence type="predicted"/>
<dbReference type="InterPro" id="IPR013120">
    <property type="entry name" value="FAR_NAD-bd"/>
</dbReference>
<dbReference type="InterPro" id="IPR009081">
    <property type="entry name" value="PP-bd_ACP"/>
</dbReference>
<dbReference type="InterPro" id="IPR000873">
    <property type="entry name" value="AMP-dep_synth/lig_dom"/>
</dbReference>
<comment type="caution">
    <text evidence="6">The sequence shown here is derived from an EMBL/GenBank/DDBJ whole genome shotgun (WGS) entry which is preliminary data.</text>
</comment>
<dbReference type="SUPFAM" id="SSF56801">
    <property type="entry name" value="Acetyl-CoA synthetase-like"/>
    <property type="match status" value="1"/>
</dbReference>